<accession>A0ABT5MV85</accession>
<dbReference type="RefSeq" id="WP_273949298.1">
    <property type="nucleotide sequence ID" value="NZ_JAQSIP010000002.1"/>
</dbReference>
<dbReference type="EMBL" id="JAQSIP010000002">
    <property type="protein sequence ID" value="MDD0837963.1"/>
    <property type="molecule type" value="Genomic_DNA"/>
</dbReference>
<evidence type="ECO:0000313" key="1">
    <source>
        <dbReference type="EMBL" id="MDD0837963.1"/>
    </source>
</evidence>
<sequence>MTPDPSLGAARWTRPLLLGALVLLAGCLLWQGSRRPAVLVVHSQSEGLPWTQGVNAGLDAVLATRKDVRLQRLYLNAHATEQLDGRVRTAHGFIRRWQPDALVTVDDVAQSTVGVHYLGQPSPWLVYSGIEDAERSLAASGAPNVSGIGERTPWSVVERTLLHLAEPKGAGGASGLGPQAQRKRWRVALINDGGAASTEEAQGFIQHPWSLAKPVGVWRCHSPAQWAAALREIAHRADLVVVGDYRAMPPPADAPALTWSRDLVTQALAELSQPMVALSYYAVRDGVPVGVLPSPMEQGAVAARHALQAFSVRAGAIEPSPRHAQTTEFALVINPESLAQRRLTVGGVEAHYARLSSRLLRSSPP</sequence>
<comment type="caution">
    <text evidence="1">The sequence shown here is derived from an EMBL/GenBank/DDBJ whole genome shotgun (WGS) entry which is preliminary data.</text>
</comment>
<evidence type="ECO:0008006" key="3">
    <source>
        <dbReference type="Google" id="ProtNLM"/>
    </source>
</evidence>
<reference evidence="1 2" key="1">
    <citation type="submission" date="2023-02" db="EMBL/GenBank/DDBJ databases">
        <title>Bacterial whole genomic sequence of Curvibacter sp. HBC61.</title>
        <authorList>
            <person name="Le V."/>
            <person name="Ko S.-R."/>
            <person name="Ahn C.-Y."/>
            <person name="Oh H.-M."/>
        </authorList>
    </citation>
    <scope>NUCLEOTIDE SEQUENCE [LARGE SCALE GENOMIC DNA]</scope>
    <source>
        <strain evidence="1 2">HBC61</strain>
    </source>
</reference>
<name>A0ABT5MV85_9BURK</name>
<evidence type="ECO:0000313" key="2">
    <source>
        <dbReference type="Proteomes" id="UP001528673"/>
    </source>
</evidence>
<keyword evidence="2" id="KW-1185">Reference proteome</keyword>
<organism evidence="1 2">
    <name type="scientific">Curvibacter cyanobacteriorum</name>
    <dbReference type="NCBI Taxonomy" id="3026422"/>
    <lineage>
        <taxon>Bacteria</taxon>
        <taxon>Pseudomonadati</taxon>
        <taxon>Pseudomonadota</taxon>
        <taxon>Betaproteobacteria</taxon>
        <taxon>Burkholderiales</taxon>
        <taxon>Comamonadaceae</taxon>
        <taxon>Curvibacter</taxon>
    </lineage>
</organism>
<proteinExistence type="predicted"/>
<gene>
    <name evidence="1" type="ORF">PSQ40_05195</name>
</gene>
<protein>
    <recommendedName>
        <fullName evidence="3">ABC transporter substrate-binding protein</fullName>
    </recommendedName>
</protein>
<dbReference type="Proteomes" id="UP001528673">
    <property type="component" value="Unassembled WGS sequence"/>
</dbReference>